<dbReference type="Proteomes" id="UP001589894">
    <property type="component" value="Unassembled WGS sequence"/>
</dbReference>
<dbReference type="EMBL" id="JBHLUE010000034">
    <property type="protein sequence ID" value="MFC0568495.1"/>
    <property type="molecule type" value="Genomic_DNA"/>
</dbReference>
<evidence type="ECO:0000313" key="2">
    <source>
        <dbReference type="EMBL" id="MFC0568495.1"/>
    </source>
</evidence>
<accession>A0ABV6P644</accession>
<proteinExistence type="predicted"/>
<keyword evidence="3" id="KW-1185">Reference proteome</keyword>
<evidence type="ECO:0000259" key="1">
    <source>
        <dbReference type="Pfam" id="PF25116"/>
    </source>
</evidence>
<dbReference type="RefSeq" id="WP_377344004.1">
    <property type="nucleotide sequence ID" value="NZ_JBHLUE010000034.1"/>
</dbReference>
<dbReference type="InterPro" id="IPR056827">
    <property type="entry name" value="CBM87_Agd3"/>
</dbReference>
<name>A0ABV6P644_9ACTN</name>
<dbReference type="Pfam" id="PF25116">
    <property type="entry name" value="CBM87_Agd3"/>
    <property type="match status" value="1"/>
</dbReference>
<organism evidence="2 3">
    <name type="scientific">Plantactinospora siamensis</name>
    <dbReference type="NCBI Taxonomy" id="555372"/>
    <lineage>
        <taxon>Bacteria</taxon>
        <taxon>Bacillati</taxon>
        <taxon>Actinomycetota</taxon>
        <taxon>Actinomycetes</taxon>
        <taxon>Micromonosporales</taxon>
        <taxon>Micromonosporaceae</taxon>
        <taxon>Plantactinospora</taxon>
    </lineage>
</organism>
<protein>
    <recommendedName>
        <fullName evidence="1">Agd3 CBM87 domain-containing protein</fullName>
    </recommendedName>
</protein>
<feature type="domain" description="Agd3 CBM87" evidence="1">
    <location>
        <begin position="37"/>
        <end position="137"/>
    </location>
</feature>
<comment type="caution">
    <text evidence="2">The sequence shown here is derived from an EMBL/GenBank/DDBJ whole genome shotgun (WGS) entry which is preliminary data.</text>
</comment>
<reference evidence="2 3" key="1">
    <citation type="submission" date="2024-09" db="EMBL/GenBank/DDBJ databases">
        <authorList>
            <person name="Sun Q."/>
            <person name="Mori K."/>
        </authorList>
    </citation>
    <scope>NUCLEOTIDE SEQUENCE [LARGE SCALE GENOMIC DNA]</scope>
    <source>
        <strain evidence="2 3">TBRC 2205</strain>
    </source>
</reference>
<sequence length="652" mass="69303">MARSRPSPPVPRPYGAAPEVALPAPYAGAGPAGRVALRALVVAIDDTDPGLAVWRSTLDRVGAAYDVLRTRTDPLAAQTLVRPDGAGRYNAILLTSADQLYPSGDGYASGLDADEWAVLWAYERDWSVRQAVLYAAPGGGPDDYCLEPRGEGGVGETPLYAQLTTAGAGVFDYLAAAVRVPITNAYVYRAGLRSGCASQPVLRAGQDVLGVLGTAMDGRERLALTFSSDQHQLSADLLGYGLFRWASRGLFLGEMRHHLNVDVDDWFNGSVRYQIPGAPPTSPTVRLTGHDAYNAYQRQAALRARYPLAGGLTLNLAFNGGGADLAAGRTCYPSGGEAQLTSTSRCLAGQFRWINHTLAHPELNDTDYATTRDQIAGNLTVAATLGLRTDATILKTPEYSGLGVYSESGGSDVLPPVDHGLAASNPALIQAATELGVRVLHGNMSFPSQVPPVFNGGIPHPLAPGILVVPDWPTNIAYHVTNPAEETSFYNSYYGPGGLFPYWPRDLSYQEVISAEIDVAFAHVASGSIYTHTFHIANLKDYGEGRTLVTDYLDSLLARYTSYYRVPLINSDCSRIAEYARLRNSHAATLAAGADAVLDRSTGRVTVTSPVAGQLIVSGAQTTGATSYGSDISAVLTLAPGTPVTFAPRERR</sequence>
<gene>
    <name evidence="2" type="ORF">ACFFHU_30710</name>
</gene>
<evidence type="ECO:0000313" key="3">
    <source>
        <dbReference type="Proteomes" id="UP001589894"/>
    </source>
</evidence>